<evidence type="ECO:0000256" key="12">
    <source>
        <dbReference type="ARBA" id="ARBA00023268"/>
    </source>
</evidence>
<comment type="cofactor">
    <cofactor evidence="3">
        <name>a divalent metal cation</name>
        <dbReference type="ChEBI" id="CHEBI:60240"/>
    </cofactor>
</comment>
<keyword evidence="11" id="KW-0572">Peptidoglycan-anchor</keyword>
<evidence type="ECO:0000256" key="5">
    <source>
        <dbReference type="ARBA" id="ARBA00022512"/>
    </source>
</evidence>
<dbReference type="InterPro" id="IPR008334">
    <property type="entry name" value="5'-Nucleotdase_C"/>
</dbReference>
<evidence type="ECO:0000256" key="8">
    <source>
        <dbReference type="ARBA" id="ARBA00022729"/>
    </source>
</evidence>
<keyword evidence="6" id="KW-0964">Secreted</keyword>
<dbReference type="CDD" id="cd07410">
    <property type="entry name" value="MPP_CpdB_N"/>
    <property type="match status" value="1"/>
</dbReference>
<sequence>MSFKMHVNKMLAPILAVSLITAPFTVPGETSAKEANKKPVTTKPFIISAPTVNYTKGTKATVTVTPKKGNKGNETVVFQLMSGTKVISQSAVEADIKSAQKFSAYFNTYKSGYWVKVSVVSKYNGNTSNFGNSLAASVSDAPFELRIMETTDIHTNLVSYDYYKDAVSDSVGFSRTASLIKQARKEVKNSVLVDNGDLIQGTPLGTYKAKIAPLKKGEVHPVYKAMNLLDYDVATFGNHEFNYGLSYLDEATNDANFPYVNANVYKKDKDNNPKNDKNKYTPYKIVTKKVKDINGKEKSVKIGYIGFAPPQIMDWDKANLDGKVITKEIVTTAKKYVPEMKKKGADVIVALTHSGFNGDTKNTEDVIYSLSKVSGIDAITFSHTHKVFPAQDEASLDSLFKDSQGKILKGVDNKKGTINGVPAVQAGYGGSNLGIIDLDIQNIKGKWKVVNSDSSTRAINDKITGKKAAEDASVVKAVKRDHEGTIKYVNTPIGTTTAPIHSYFALVQDDPSVQVVTSAQKWYVEKYIQSNRPEYKVLPILSVGAPFKAGRNGVEEFTEIKEGGLTIRSAGDLYLYDNTLKAIKIKGSVVKEWLEMSAGKYNTIDPAKSEEQELLNGKFAVYNFDVIDGVTYQIDVTKAPRYDEKGIKVSDSSRIADLKYNGEPVDPNQDFIVVTNNYRASGGGNFPGVKGSEYIVDSADENRQILMDYITQEGEINPTADNNWSIAPISGKVNVTFTSSPKGAEYLNEDSPISYTGKKDDKGFGIYKFNLGKENVKVQLLGINDLHGQLDTTSDFGGIKQGRADYLAAHLKQRKAENPENTLLLSAGDAVGASAPVSSLIQDKPTLQFLNNMKFDVGTVGNHEFDKGVETLMAQINGGKSPTSDVVFDKLNFPYVVANVVYKDTKKPILDPYVIKKVGGIDIGFIGVVTNATPQKVSPDGIKNVEFIEQAPAVNKAVNELKEKGVKSIVIISHDPGTEKDGVITGEVADLANAVDDEVDVILAGDNHAKVNNYVDNKLIVQAYSYGTAFEDVDLEIDPNTKDIVKRSAEIVTVTQDGITPDAGTTKFINDYLDMFPELKAPLGTTDEKILRTNAYTQETGLGNLIADSMKADLNSDFAFMNPGGIRADIPKGEVTFSDLAKIQPFGNVLVKLELTGAEVKTLLQQQWIVEGSPKTLQISGLSYTADFSKPVTERVTLLKKADGTLIKDTETYTVAVNDFMASGGDNYTVLKGKERVFGHADLEAFVNYVKETFKGGKITAEIEGRITNINN</sequence>
<dbReference type="Pfam" id="PF02872">
    <property type="entry name" value="5_nucleotid_C"/>
    <property type="match status" value="2"/>
</dbReference>
<evidence type="ECO:0000313" key="15">
    <source>
        <dbReference type="EMBL" id="ASS95050.1"/>
    </source>
</evidence>
<dbReference type="NCBIfam" id="NF006938">
    <property type="entry name" value="PRK09420.1"/>
    <property type="match status" value="1"/>
</dbReference>
<dbReference type="PRINTS" id="PR01607">
    <property type="entry name" value="APYRASEFAMLY"/>
</dbReference>
<dbReference type="GO" id="GO:0008663">
    <property type="term" value="F:2',3'-cyclic-nucleotide 2'-phosphodiesterase activity"/>
    <property type="evidence" value="ECO:0007669"/>
    <property type="project" value="UniProtKB-EC"/>
</dbReference>
<evidence type="ECO:0000256" key="1">
    <source>
        <dbReference type="ARBA" id="ARBA00000527"/>
    </source>
</evidence>
<keyword evidence="10" id="KW-0378">Hydrolase</keyword>
<keyword evidence="7" id="KW-0479">Metal-binding</keyword>
<evidence type="ECO:0000256" key="11">
    <source>
        <dbReference type="ARBA" id="ARBA00023088"/>
    </source>
</evidence>
<keyword evidence="8" id="KW-0732">Signal</keyword>
<evidence type="ECO:0000259" key="14">
    <source>
        <dbReference type="Pfam" id="PF02872"/>
    </source>
</evidence>
<dbReference type="InterPro" id="IPR006146">
    <property type="entry name" value="5'-Nucleotdase_CS"/>
</dbReference>
<keyword evidence="9" id="KW-0547">Nucleotide-binding</keyword>
<dbReference type="PANTHER" id="PTHR11575">
    <property type="entry name" value="5'-NUCLEOTIDASE-RELATED"/>
    <property type="match status" value="1"/>
</dbReference>
<dbReference type="InterPro" id="IPR006179">
    <property type="entry name" value="5_nucleotidase/apyrase"/>
</dbReference>
<gene>
    <name evidence="15" type="ORF">BS1321_14605</name>
</gene>
<evidence type="ECO:0000256" key="6">
    <source>
        <dbReference type="ARBA" id="ARBA00022525"/>
    </source>
</evidence>
<dbReference type="InterPro" id="IPR036907">
    <property type="entry name" value="5'-Nucleotdase_C_sf"/>
</dbReference>
<dbReference type="Gene3D" id="3.60.21.10">
    <property type="match status" value="2"/>
</dbReference>
<dbReference type="Proteomes" id="UP000214618">
    <property type="component" value="Chromosome"/>
</dbReference>
<dbReference type="InterPro" id="IPR029052">
    <property type="entry name" value="Metallo-depent_PP-like"/>
</dbReference>
<dbReference type="GO" id="GO:0009166">
    <property type="term" value="P:nucleotide catabolic process"/>
    <property type="evidence" value="ECO:0007669"/>
    <property type="project" value="InterPro"/>
</dbReference>
<dbReference type="SUPFAM" id="SSF56300">
    <property type="entry name" value="Metallo-dependent phosphatases"/>
    <property type="match status" value="2"/>
</dbReference>
<dbReference type="GO" id="GO:0008768">
    <property type="term" value="F:UDP-sugar diphosphatase activity"/>
    <property type="evidence" value="ECO:0007669"/>
    <property type="project" value="TreeGrafter"/>
</dbReference>
<dbReference type="RefSeq" id="WP_063234107.1">
    <property type="nucleotide sequence ID" value="NZ_BCVO01000013.1"/>
</dbReference>
<dbReference type="GO" id="GO:0008254">
    <property type="term" value="F:3'-nucleotidase activity"/>
    <property type="evidence" value="ECO:0007669"/>
    <property type="project" value="UniProtKB-EC"/>
</dbReference>
<accession>A0A223EIJ4</accession>
<feature type="domain" description="Calcineurin-like phosphoesterase" evidence="13">
    <location>
        <begin position="781"/>
        <end position="1009"/>
    </location>
</feature>
<evidence type="ECO:0000256" key="7">
    <source>
        <dbReference type="ARBA" id="ARBA00022723"/>
    </source>
</evidence>
<evidence type="ECO:0000256" key="3">
    <source>
        <dbReference type="ARBA" id="ARBA00001968"/>
    </source>
</evidence>
<evidence type="ECO:0000256" key="2">
    <source>
        <dbReference type="ARBA" id="ARBA00001730"/>
    </source>
</evidence>
<dbReference type="GO" id="GO:0046872">
    <property type="term" value="F:metal ion binding"/>
    <property type="evidence" value="ECO:0007669"/>
    <property type="project" value="UniProtKB-KW"/>
</dbReference>
<feature type="domain" description="5'-Nucleotidase C-terminal" evidence="14">
    <location>
        <begin position="1083"/>
        <end position="1232"/>
    </location>
</feature>
<dbReference type="InterPro" id="IPR041827">
    <property type="entry name" value="CpdB_N"/>
</dbReference>
<feature type="domain" description="5'-Nucleotidase C-terminal" evidence="14">
    <location>
        <begin position="493"/>
        <end position="690"/>
    </location>
</feature>
<dbReference type="GO" id="GO:0008253">
    <property type="term" value="F:5'-nucleotidase activity"/>
    <property type="evidence" value="ECO:0007669"/>
    <property type="project" value="TreeGrafter"/>
</dbReference>
<evidence type="ECO:0000259" key="13">
    <source>
        <dbReference type="Pfam" id="PF00149"/>
    </source>
</evidence>
<feature type="domain" description="Calcineurin-like phosphoesterase" evidence="13">
    <location>
        <begin position="145"/>
        <end position="386"/>
    </location>
</feature>
<keyword evidence="5" id="KW-0134">Cell wall</keyword>
<evidence type="ECO:0000313" key="16">
    <source>
        <dbReference type="Proteomes" id="UP000214618"/>
    </source>
</evidence>
<dbReference type="AlphaFoldDB" id="A0A223EIJ4"/>
<evidence type="ECO:0000256" key="10">
    <source>
        <dbReference type="ARBA" id="ARBA00022801"/>
    </source>
</evidence>
<comment type="catalytic activity">
    <reaction evidence="2">
        <text>a nucleoside 2',3'-cyclic phosphate + H2O = a nucleoside 3'-phosphate + H(+)</text>
        <dbReference type="Rhea" id="RHEA:19621"/>
        <dbReference type="ChEBI" id="CHEBI:15377"/>
        <dbReference type="ChEBI" id="CHEBI:15378"/>
        <dbReference type="ChEBI" id="CHEBI:66949"/>
        <dbReference type="ChEBI" id="CHEBI:66954"/>
        <dbReference type="EC" id="3.1.4.16"/>
    </reaction>
</comment>
<evidence type="ECO:0000256" key="9">
    <source>
        <dbReference type="ARBA" id="ARBA00022741"/>
    </source>
</evidence>
<evidence type="ECO:0000256" key="4">
    <source>
        <dbReference type="ARBA" id="ARBA00004168"/>
    </source>
</evidence>
<proteinExistence type="predicted"/>
<dbReference type="PANTHER" id="PTHR11575:SF24">
    <property type="entry name" value="5'-NUCLEOTIDASE"/>
    <property type="match status" value="1"/>
</dbReference>
<dbReference type="Gene3D" id="3.90.780.10">
    <property type="entry name" value="5'-Nucleotidase, C-terminal domain"/>
    <property type="match status" value="2"/>
</dbReference>
<dbReference type="Pfam" id="PF00149">
    <property type="entry name" value="Metallophos"/>
    <property type="match status" value="2"/>
</dbReference>
<reference evidence="15 16" key="1">
    <citation type="submission" date="2016-10" db="EMBL/GenBank/DDBJ databases">
        <title>The whole genome sequencing and assembly of Bacillus simplex DSM 1321 strain.</title>
        <authorList>
            <person name="Park M.-K."/>
            <person name="Lee Y.-J."/>
            <person name="Yi H."/>
            <person name="Bahn Y.-S."/>
            <person name="Kim J.F."/>
            <person name="Lee D.-W."/>
        </authorList>
    </citation>
    <scope>NUCLEOTIDE SEQUENCE [LARGE SCALE GENOMIC DNA]</scope>
    <source>
        <strain evidence="15 16">DSM 1321</strain>
    </source>
</reference>
<dbReference type="PROSITE" id="PS00786">
    <property type="entry name" value="5_NUCLEOTIDASE_2"/>
    <property type="match status" value="1"/>
</dbReference>
<dbReference type="EMBL" id="CP017704">
    <property type="protein sequence ID" value="ASS95050.1"/>
    <property type="molecule type" value="Genomic_DNA"/>
</dbReference>
<dbReference type="SUPFAM" id="SSF55816">
    <property type="entry name" value="5'-nucleotidase (syn. UDP-sugar hydrolase), C-terminal domain"/>
    <property type="match status" value="2"/>
</dbReference>
<dbReference type="GO" id="GO:0000166">
    <property type="term" value="F:nucleotide binding"/>
    <property type="evidence" value="ECO:0007669"/>
    <property type="project" value="UniProtKB-KW"/>
</dbReference>
<comment type="catalytic activity">
    <reaction evidence="1">
        <text>a ribonucleoside 3'-phosphate + H2O = a ribonucleoside + phosphate</text>
        <dbReference type="Rhea" id="RHEA:10144"/>
        <dbReference type="ChEBI" id="CHEBI:13197"/>
        <dbReference type="ChEBI" id="CHEBI:15377"/>
        <dbReference type="ChEBI" id="CHEBI:18254"/>
        <dbReference type="ChEBI" id="CHEBI:43474"/>
        <dbReference type="EC" id="3.1.3.6"/>
    </reaction>
</comment>
<dbReference type="InterPro" id="IPR004843">
    <property type="entry name" value="Calcineurin-like_PHP"/>
</dbReference>
<dbReference type="GO" id="GO:0030288">
    <property type="term" value="C:outer membrane-bounded periplasmic space"/>
    <property type="evidence" value="ECO:0007669"/>
    <property type="project" value="TreeGrafter"/>
</dbReference>
<dbReference type="FunFam" id="3.60.21.10:FF:000052">
    <property type="entry name" value="Endonuclease YhcR"/>
    <property type="match status" value="1"/>
</dbReference>
<organism evidence="15 16">
    <name type="scientific">Peribacillus simplex NBRC 15720 = DSM 1321</name>
    <dbReference type="NCBI Taxonomy" id="1349754"/>
    <lineage>
        <taxon>Bacteria</taxon>
        <taxon>Bacillati</taxon>
        <taxon>Bacillota</taxon>
        <taxon>Bacilli</taxon>
        <taxon>Bacillales</taxon>
        <taxon>Bacillaceae</taxon>
        <taxon>Peribacillus</taxon>
    </lineage>
</organism>
<dbReference type="GeneID" id="56473985"/>
<protein>
    <submittedName>
        <fullName evidence="15">2',3'-cyclic-nucleotide 2'-phosphodiesterase</fullName>
    </submittedName>
</protein>
<comment type="subcellular location">
    <subcellularLocation>
        <location evidence="4">Secreted</location>
        <location evidence="4">Cell wall</location>
        <topology evidence="4">Peptidoglycan-anchor</topology>
    </subcellularLocation>
</comment>
<keyword evidence="12" id="KW-0511">Multifunctional enzyme</keyword>
<name>A0A223EIJ4_9BACI</name>